<dbReference type="EMBL" id="CP029288">
    <property type="protein sequence ID" value="AWR96103.1"/>
    <property type="molecule type" value="Genomic_DNA"/>
</dbReference>
<protein>
    <submittedName>
        <fullName evidence="1">Uncharacterized protein</fullName>
    </submittedName>
</protein>
<dbReference type="GeneID" id="36838666"/>
<accession>A0A2U9IJ96</accession>
<reference evidence="1 3" key="1">
    <citation type="submission" date="2018-05" db="EMBL/GenBank/DDBJ databases">
        <title>Complete Genome Sequences of Extremely Thermoacidophilic, Metal-Mobilizing Type-Strain Members of the Archaeal Family Sulfolobaceae: Acidianus brierleyi DSM-1651T, Acidianus sulfidivorans DSM-18786T, Metallosphaera hakonensis DSM-7519T, and Metallosphaera prunae DSM-10039T.</title>
        <authorList>
            <person name="Counts J.A."/>
            <person name="Kelly R.M."/>
        </authorList>
    </citation>
    <scope>NUCLEOTIDE SEQUENCE [LARGE SCALE GENOMIC DNA]</scope>
    <source>
        <strain evidence="1 3">JP7</strain>
    </source>
</reference>
<organism evidence="1 3">
    <name type="scientific">Acidianus sulfidivorans JP7</name>
    <dbReference type="NCBI Taxonomy" id="619593"/>
    <lineage>
        <taxon>Archaea</taxon>
        <taxon>Thermoproteota</taxon>
        <taxon>Thermoprotei</taxon>
        <taxon>Sulfolobales</taxon>
        <taxon>Sulfolobaceae</taxon>
        <taxon>Acidianus</taxon>
    </lineage>
</organism>
<proteinExistence type="predicted"/>
<evidence type="ECO:0000313" key="3">
    <source>
        <dbReference type="Proteomes" id="UP000248410"/>
    </source>
</evidence>
<dbReference type="RefSeq" id="WP_110378993.1">
    <property type="nucleotide sequence ID" value="NZ_CP029288.2"/>
</dbReference>
<dbReference type="KEGG" id="asul:DFR86_11815"/>
<dbReference type="AlphaFoldDB" id="A0A2U9IJ96"/>
<gene>
    <name evidence="1" type="ORF">DFR86_00085</name>
    <name evidence="2" type="ORF">DFR86_11815</name>
</gene>
<dbReference type="OrthoDB" id="42097at2157"/>
<dbReference type="EMBL" id="CP029288">
    <property type="protein sequence ID" value="AWR98154.1"/>
    <property type="molecule type" value="Genomic_DNA"/>
</dbReference>
<sequence>MEKYYVRQTTSQGKPRLHFYSSLSNSNHVKVFSSNSSLEDMRILLRILDDRHRLTKSHIYTDDESLFKRMVIFSGSVQNVKRRYVYNIMAEVISKFEELSLQYWYSEFTTKYLKRKNMVDTYRVGAALRRLYVRI</sequence>
<keyword evidence="3" id="KW-1185">Reference proteome</keyword>
<dbReference type="Proteomes" id="UP000248410">
    <property type="component" value="Chromosome"/>
</dbReference>
<name>A0A2U9IJ96_9CREN</name>
<evidence type="ECO:0000313" key="1">
    <source>
        <dbReference type="EMBL" id="AWR96103.1"/>
    </source>
</evidence>
<evidence type="ECO:0000313" key="2">
    <source>
        <dbReference type="EMBL" id="AWR98154.1"/>
    </source>
</evidence>